<dbReference type="InterPro" id="IPR022636">
    <property type="entry name" value="S-AdoMet_synthetase_sfam"/>
</dbReference>
<proteinExistence type="predicted"/>
<dbReference type="InterPro" id="IPR002133">
    <property type="entry name" value="S-AdoMet_synthetase"/>
</dbReference>
<dbReference type="SUPFAM" id="SSF55973">
    <property type="entry name" value="S-adenosylmethionine synthetase"/>
    <property type="match status" value="1"/>
</dbReference>
<feature type="domain" description="S-adenosylmethionine synthetase N-terminal" evidence="2">
    <location>
        <begin position="3"/>
        <end position="79"/>
    </location>
</feature>
<organism evidence="3">
    <name type="scientific">marine metagenome</name>
    <dbReference type="NCBI Taxonomy" id="408172"/>
    <lineage>
        <taxon>unclassified sequences</taxon>
        <taxon>metagenomes</taxon>
        <taxon>ecological metagenomes</taxon>
    </lineage>
</organism>
<evidence type="ECO:0000259" key="2">
    <source>
        <dbReference type="Pfam" id="PF00438"/>
    </source>
</evidence>
<keyword evidence="1" id="KW-0479">Metal-binding</keyword>
<protein>
    <recommendedName>
        <fullName evidence="2">S-adenosylmethionine synthetase N-terminal domain-containing protein</fullName>
    </recommendedName>
</protein>
<sequence>MSYVFTSESVSAGHPDKVCDQISDAILDAYLAEDPNSRVACETIIKNNMVFIAGEITSLGNPNLEPIVRQTINNIGYDTD</sequence>
<dbReference type="Gene3D" id="3.30.300.10">
    <property type="match status" value="1"/>
</dbReference>
<feature type="non-terminal residue" evidence="3">
    <location>
        <position position="80"/>
    </location>
</feature>
<dbReference type="GO" id="GO:0006556">
    <property type="term" value="P:S-adenosylmethionine biosynthetic process"/>
    <property type="evidence" value="ECO:0007669"/>
    <property type="project" value="InterPro"/>
</dbReference>
<dbReference type="InterPro" id="IPR022628">
    <property type="entry name" value="S-AdoMet_synt_N"/>
</dbReference>
<dbReference type="PANTHER" id="PTHR11964">
    <property type="entry name" value="S-ADENOSYLMETHIONINE SYNTHETASE"/>
    <property type="match status" value="1"/>
</dbReference>
<evidence type="ECO:0000256" key="1">
    <source>
        <dbReference type="ARBA" id="ARBA00022723"/>
    </source>
</evidence>
<name>A0A382CBG7_9ZZZZ</name>
<dbReference type="AlphaFoldDB" id="A0A382CBG7"/>
<dbReference type="Pfam" id="PF00438">
    <property type="entry name" value="S-AdoMet_synt_N"/>
    <property type="match status" value="1"/>
</dbReference>
<dbReference type="GO" id="GO:0046872">
    <property type="term" value="F:metal ion binding"/>
    <property type="evidence" value="ECO:0007669"/>
    <property type="project" value="UniProtKB-KW"/>
</dbReference>
<accession>A0A382CBG7</accession>
<reference evidence="3" key="1">
    <citation type="submission" date="2018-05" db="EMBL/GenBank/DDBJ databases">
        <authorList>
            <person name="Lanie J.A."/>
            <person name="Ng W.-L."/>
            <person name="Kazmierczak K.M."/>
            <person name="Andrzejewski T.M."/>
            <person name="Davidsen T.M."/>
            <person name="Wayne K.J."/>
            <person name="Tettelin H."/>
            <person name="Glass J.I."/>
            <person name="Rusch D."/>
            <person name="Podicherti R."/>
            <person name="Tsui H.-C.T."/>
            <person name="Winkler M.E."/>
        </authorList>
    </citation>
    <scope>NUCLEOTIDE SEQUENCE</scope>
</reference>
<dbReference type="EMBL" id="UINC01033429">
    <property type="protein sequence ID" value="SVB22707.1"/>
    <property type="molecule type" value="Genomic_DNA"/>
</dbReference>
<dbReference type="GO" id="GO:0005524">
    <property type="term" value="F:ATP binding"/>
    <property type="evidence" value="ECO:0007669"/>
    <property type="project" value="InterPro"/>
</dbReference>
<evidence type="ECO:0000313" key="3">
    <source>
        <dbReference type="EMBL" id="SVB22707.1"/>
    </source>
</evidence>
<gene>
    <name evidence="3" type="ORF">METZ01_LOCUS175561</name>
</gene>
<dbReference type="GO" id="GO:0004478">
    <property type="term" value="F:methionine adenosyltransferase activity"/>
    <property type="evidence" value="ECO:0007669"/>
    <property type="project" value="InterPro"/>
</dbReference>